<comment type="cofactor">
    <cofactor evidence="6">
        <name>Mg(2+)</name>
        <dbReference type="ChEBI" id="CHEBI:18420"/>
    </cofactor>
    <text evidence="6">Binds 1 Mg(2+) ion per monomer.</text>
</comment>
<dbReference type="RefSeq" id="WP_102064674.1">
    <property type="nucleotide sequence ID" value="NZ_PKQE01000001.1"/>
</dbReference>
<dbReference type="PANTHER" id="PTHR10491:SF4">
    <property type="entry name" value="METHIONINE ADENOSYLTRANSFERASE 2 SUBUNIT BETA"/>
    <property type="match status" value="1"/>
</dbReference>
<organism evidence="8 9">
    <name type="scientific">Ralstonia pickettii</name>
    <name type="common">Burkholderia pickettii</name>
    <dbReference type="NCBI Taxonomy" id="329"/>
    <lineage>
        <taxon>Bacteria</taxon>
        <taxon>Pseudomonadati</taxon>
        <taxon>Pseudomonadota</taxon>
        <taxon>Betaproteobacteria</taxon>
        <taxon>Burkholderiales</taxon>
        <taxon>Burkholderiaceae</taxon>
        <taxon>Ralstonia</taxon>
    </lineage>
</organism>
<evidence type="ECO:0000313" key="8">
    <source>
        <dbReference type="EMBL" id="PLC44189.1"/>
    </source>
</evidence>
<dbReference type="GO" id="GO:0008831">
    <property type="term" value="F:dTDP-4-dehydrorhamnose reductase activity"/>
    <property type="evidence" value="ECO:0007669"/>
    <property type="project" value="UniProtKB-EC"/>
</dbReference>
<dbReference type="UniPathway" id="UPA00124"/>
<dbReference type="Gene3D" id="3.40.50.720">
    <property type="entry name" value="NAD(P)-binding Rossmann-like Domain"/>
    <property type="match status" value="1"/>
</dbReference>
<dbReference type="EMBL" id="PKQE01000001">
    <property type="protein sequence ID" value="PLC44189.1"/>
    <property type="molecule type" value="Genomic_DNA"/>
</dbReference>
<keyword evidence="6" id="KW-0560">Oxidoreductase</keyword>
<dbReference type="InterPro" id="IPR029903">
    <property type="entry name" value="RmlD-like-bd"/>
</dbReference>
<dbReference type="InterPro" id="IPR036291">
    <property type="entry name" value="NAD(P)-bd_dom_sf"/>
</dbReference>
<dbReference type="Proteomes" id="UP000234456">
    <property type="component" value="Unassembled WGS sequence"/>
</dbReference>
<dbReference type="CDD" id="cd05254">
    <property type="entry name" value="dTDP_HR_like_SDR_e"/>
    <property type="match status" value="1"/>
</dbReference>
<comment type="caution">
    <text evidence="8">The sequence shown here is derived from an EMBL/GenBank/DDBJ whole genome shotgun (WGS) entry which is preliminary data.</text>
</comment>
<evidence type="ECO:0000256" key="4">
    <source>
        <dbReference type="ARBA" id="ARBA00017099"/>
    </source>
</evidence>
<dbReference type="SUPFAM" id="SSF51735">
    <property type="entry name" value="NAD(P)-binding Rossmann-fold domains"/>
    <property type="match status" value="1"/>
</dbReference>
<dbReference type="OrthoDB" id="9803892at2"/>
<evidence type="ECO:0000259" key="7">
    <source>
        <dbReference type="Pfam" id="PF04321"/>
    </source>
</evidence>
<dbReference type="NCBIfam" id="TIGR01214">
    <property type="entry name" value="rmlD"/>
    <property type="match status" value="1"/>
</dbReference>
<evidence type="ECO:0000313" key="9">
    <source>
        <dbReference type="Proteomes" id="UP000234456"/>
    </source>
</evidence>
<accession>A0A2N4TWX4</accession>
<evidence type="ECO:0000256" key="6">
    <source>
        <dbReference type="RuleBase" id="RU364082"/>
    </source>
</evidence>
<dbReference type="PANTHER" id="PTHR10491">
    <property type="entry name" value="DTDP-4-DEHYDRORHAMNOSE REDUCTASE"/>
    <property type="match status" value="1"/>
</dbReference>
<dbReference type="GO" id="GO:0019305">
    <property type="term" value="P:dTDP-rhamnose biosynthetic process"/>
    <property type="evidence" value="ECO:0007669"/>
    <property type="project" value="UniProtKB-UniPathway"/>
</dbReference>
<dbReference type="AlphaFoldDB" id="A0A2N4TWX4"/>
<protein>
    <recommendedName>
        <fullName evidence="4 6">dTDP-4-dehydrorhamnose reductase</fullName>
        <ecNumber evidence="3 6">1.1.1.133</ecNumber>
    </recommendedName>
</protein>
<name>A0A2N4TWX4_RALPI</name>
<comment type="similarity">
    <text evidence="2 6">Belongs to the dTDP-4-dehydrorhamnose reductase family.</text>
</comment>
<keyword evidence="6" id="KW-0521">NADP</keyword>
<dbReference type="Pfam" id="PF04321">
    <property type="entry name" value="RmlD_sub_bind"/>
    <property type="match status" value="1"/>
</dbReference>
<evidence type="ECO:0000256" key="1">
    <source>
        <dbReference type="ARBA" id="ARBA00004781"/>
    </source>
</evidence>
<evidence type="ECO:0000256" key="2">
    <source>
        <dbReference type="ARBA" id="ARBA00010944"/>
    </source>
</evidence>
<comment type="function">
    <text evidence="6">Catalyzes the reduction of dTDP-6-deoxy-L-lyxo-4-hexulose to yield dTDP-L-rhamnose.</text>
</comment>
<feature type="domain" description="RmlD-like substrate binding" evidence="7">
    <location>
        <begin position="11"/>
        <end position="302"/>
    </location>
</feature>
<comment type="pathway">
    <text evidence="1 6">Carbohydrate biosynthesis; dTDP-L-rhamnose biosynthesis.</text>
</comment>
<comment type="catalytic activity">
    <reaction evidence="5 6">
        <text>dTDP-beta-L-rhamnose + NADP(+) = dTDP-4-dehydro-beta-L-rhamnose + NADPH + H(+)</text>
        <dbReference type="Rhea" id="RHEA:21796"/>
        <dbReference type="ChEBI" id="CHEBI:15378"/>
        <dbReference type="ChEBI" id="CHEBI:57510"/>
        <dbReference type="ChEBI" id="CHEBI:57783"/>
        <dbReference type="ChEBI" id="CHEBI:58349"/>
        <dbReference type="ChEBI" id="CHEBI:62830"/>
        <dbReference type="EC" id="1.1.1.133"/>
    </reaction>
</comment>
<dbReference type="GO" id="GO:0005829">
    <property type="term" value="C:cytosol"/>
    <property type="evidence" value="ECO:0007669"/>
    <property type="project" value="TreeGrafter"/>
</dbReference>
<proteinExistence type="inferred from homology"/>
<dbReference type="EC" id="1.1.1.133" evidence="3 6"/>
<dbReference type="InterPro" id="IPR005913">
    <property type="entry name" value="dTDP_dehydrorham_reduct"/>
</dbReference>
<sequence>MQCKLAARPSLVITGCNGQIGSELQRYLAPVCRVVALDRVACDLSRTAAIREAMRTIRPDIVVNAAGYTNVDKAEIDRELAFAINGAAVGVLAEECIALQSLLIHYSTDYVFDGNKQQPYVETDTASPESIYGKSKLAGEEAIARSEVRALTLRTGWVAGAHGDNFIKRILKKSRSQQTLSVVADRFGTPTTAPRIASVTADLVRKYFELEDKRSFPFGLYHLAASGQTDWHTYSVEILTRARARGIALRVQPEQVIAVSATEYAGVAPRPRNSCLDARKIQRVFGIKLPEWKIDVHGVLDEIFQHVRDE</sequence>
<reference evidence="8 9" key="1">
    <citation type="submission" date="2017-12" db="EMBL/GenBank/DDBJ databases">
        <title>Draft genome sequence of Ralstonia pickettii 52.</title>
        <authorList>
            <person name="Zheng B."/>
        </authorList>
    </citation>
    <scope>NUCLEOTIDE SEQUENCE [LARGE SCALE GENOMIC DNA]</scope>
    <source>
        <strain evidence="8 9">52</strain>
    </source>
</reference>
<gene>
    <name evidence="8" type="primary">rfbD</name>
    <name evidence="8" type="ORF">C0Q88_05700</name>
</gene>
<evidence type="ECO:0000256" key="3">
    <source>
        <dbReference type="ARBA" id="ARBA00012929"/>
    </source>
</evidence>
<dbReference type="Gene3D" id="3.90.25.10">
    <property type="entry name" value="UDP-galactose 4-epimerase, domain 1"/>
    <property type="match status" value="1"/>
</dbReference>
<evidence type="ECO:0000256" key="5">
    <source>
        <dbReference type="ARBA" id="ARBA00048200"/>
    </source>
</evidence>